<dbReference type="EMBL" id="MU277257">
    <property type="protein sequence ID" value="KAI0056821.1"/>
    <property type="molecule type" value="Genomic_DNA"/>
</dbReference>
<evidence type="ECO:0000313" key="2">
    <source>
        <dbReference type="Proteomes" id="UP000814140"/>
    </source>
</evidence>
<evidence type="ECO:0000313" key="1">
    <source>
        <dbReference type="EMBL" id="KAI0056821.1"/>
    </source>
</evidence>
<accession>A0ACB8SM23</accession>
<sequence>MLEPLTGVEDGVKVNAKSLKGREGKSPNLAFLKGLNIFYVGGDLTFASETTRKRMNYIHAKGGTVVPEYDPNFVTHIITEAGEGVTLRALGLKKLSEIPSEIPTLTWKWINSAKTMDHEFLYAAFKSRVDAGKQLSSRGKGKQKTGATERTPLPRAPSTAAASGLEVENHPDPVASNDVEPKDDPLAEFEALARAERDAEVCSSADKVREEELGSVMTADVQTPSGSDVQSPSLAQSTNCVNQDIIDTLTELMGLHDAKMGQEDKWRVFSYKKAIQSLRSCSERISSIQQARSLRGVGEKTAMKIMEIVETGKLRRIDYERTADIAVVKLFEGIYNVGQRTAYAWYAAGCRTLEDVENGKGGVKLSEAQEIGLRYYKDINTRIPRDEVDEIFPLSIDSKVFIRCMGSYRRGKATCGDIDILITRPTDDGKTHHGMLPLLMAELHTARILTEDLSVSSSDSLETVYHGLCMPFDRRSSDILTVPWECRGAALIYYTGDDIFNRSLRLKASKMGFSLNQRGLFAGVVRSPEDRTVKLSPGNIIASETEEDIFRILGVPWQEPHERVRG</sequence>
<comment type="caution">
    <text evidence="1">The sequence shown here is derived from an EMBL/GenBank/DDBJ whole genome shotgun (WGS) entry which is preliminary data.</text>
</comment>
<gene>
    <name evidence="1" type="ORF">BV25DRAFT_1813404</name>
</gene>
<protein>
    <submittedName>
        <fullName evidence="1">Nucleotidyltransferase</fullName>
    </submittedName>
</protein>
<proteinExistence type="predicted"/>
<organism evidence="1 2">
    <name type="scientific">Artomyces pyxidatus</name>
    <dbReference type="NCBI Taxonomy" id="48021"/>
    <lineage>
        <taxon>Eukaryota</taxon>
        <taxon>Fungi</taxon>
        <taxon>Dikarya</taxon>
        <taxon>Basidiomycota</taxon>
        <taxon>Agaricomycotina</taxon>
        <taxon>Agaricomycetes</taxon>
        <taxon>Russulales</taxon>
        <taxon>Auriscalpiaceae</taxon>
        <taxon>Artomyces</taxon>
    </lineage>
</organism>
<dbReference type="Proteomes" id="UP000814140">
    <property type="component" value="Unassembled WGS sequence"/>
</dbReference>
<name>A0ACB8SM23_9AGAM</name>
<keyword evidence="2" id="KW-1185">Reference proteome</keyword>
<reference evidence="1" key="2">
    <citation type="journal article" date="2022" name="New Phytol.">
        <title>Evolutionary transition to the ectomycorrhizal habit in the genomes of a hyperdiverse lineage of mushroom-forming fungi.</title>
        <authorList>
            <person name="Looney B."/>
            <person name="Miyauchi S."/>
            <person name="Morin E."/>
            <person name="Drula E."/>
            <person name="Courty P.E."/>
            <person name="Kohler A."/>
            <person name="Kuo A."/>
            <person name="LaButti K."/>
            <person name="Pangilinan J."/>
            <person name="Lipzen A."/>
            <person name="Riley R."/>
            <person name="Andreopoulos W."/>
            <person name="He G."/>
            <person name="Johnson J."/>
            <person name="Nolan M."/>
            <person name="Tritt A."/>
            <person name="Barry K.W."/>
            <person name="Grigoriev I.V."/>
            <person name="Nagy L.G."/>
            <person name="Hibbett D."/>
            <person name="Henrissat B."/>
            <person name="Matheny P.B."/>
            <person name="Labbe J."/>
            <person name="Martin F.M."/>
        </authorList>
    </citation>
    <scope>NUCLEOTIDE SEQUENCE</scope>
    <source>
        <strain evidence="1">HHB10654</strain>
    </source>
</reference>
<reference evidence="1" key="1">
    <citation type="submission" date="2021-03" db="EMBL/GenBank/DDBJ databases">
        <authorList>
            <consortium name="DOE Joint Genome Institute"/>
            <person name="Ahrendt S."/>
            <person name="Looney B.P."/>
            <person name="Miyauchi S."/>
            <person name="Morin E."/>
            <person name="Drula E."/>
            <person name="Courty P.E."/>
            <person name="Chicoki N."/>
            <person name="Fauchery L."/>
            <person name="Kohler A."/>
            <person name="Kuo A."/>
            <person name="Labutti K."/>
            <person name="Pangilinan J."/>
            <person name="Lipzen A."/>
            <person name="Riley R."/>
            <person name="Andreopoulos W."/>
            <person name="He G."/>
            <person name="Johnson J."/>
            <person name="Barry K.W."/>
            <person name="Grigoriev I.V."/>
            <person name="Nagy L."/>
            <person name="Hibbett D."/>
            <person name="Henrissat B."/>
            <person name="Matheny P.B."/>
            <person name="Labbe J."/>
            <person name="Martin F."/>
        </authorList>
    </citation>
    <scope>NUCLEOTIDE SEQUENCE</scope>
    <source>
        <strain evidence="1">HHB10654</strain>
    </source>
</reference>